<name>A0ACB8XBM5_9TELE</name>
<feature type="non-terminal residue" evidence="1">
    <location>
        <position position="1"/>
    </location>
</feature>
<organism evidence="1 2">
    <name type="scientific">Scortum barcoo</name>
    <name type="common">barcoo grunter</name>
    <dbReference type="NCBI Taxonomy" id="214431"/>
    <lineage>
        <taxon>Eukaryota</taxon>
        <taxon>Metazoa</taxon>
        <taxon>Chordata</taxon>
        <taxon>Craniata</taxon>
        <taxon>Vertebrata</taxon>
        <taxon>Euteleostomi</taxon>
        <taxon>Actinopterygii</taxon>
        <taxon>Neopterygii</taxon>
        <taxon>Teleostei</taxon>
        <taxon>Neoteleostei</taxon>
        <taxon>Acanthomorphata</taxon>
        <taxon>Eupercaria</taxon>
        <taxon>Centrarchiformes</taxon>
        <taxon>Terapontoidei</taxon>
        <taxon>Terapontidae</taxon>
        <taxon>Scortum</taxon>
    </lineage>
</organism>
<dbReference type="Proteomes" id="UP000831701">
    <property type="component" value="Chromosome 2"/>
</dbReference>
<comment type="caution">
    <text evidence="1">The sequence shown here is derived from an EMBL/GenBank/DDBJ whole genome shotgun (WGS) entry which is preliminary data.</text>
</comment>
<accession>A0ACB8XBM5</accession>
<proteinExistence type="predicted"/>
<evidence type="ECO:0000313" key="1">
    <source>
        <dbReference type="EMBL" id="KAI3376253.1"/>
    </source>
</evidence>
<dbReference type="EMBL" id="CM041532">
    <property type="protein sequence ID" value="KAI3376253.1"/>
    <property type="molecule type" value="Genomic_DNA"/>
</dbReference>
<reference evidence="1" key="1">
    <citation type="submission" date="2022-04" db="EMBL/GenBank/DDBJ databases">
        <title>Jade perch genome.</title>
        <authorList>
            <person name="Chao B."/>
        </authorList>
    </citation>
    <scope>NUCLEOTIDE SEQUENCE</scope>
    <source>
        <strain evidence="1">CB-2022</strain>
    </source>
</reference>
<keyword evidence="2" id="KW-1185">Reference proteome</keyword>
<evidence type="ECO:0000313" key="2">
    <source>
        <dbReference type="Proteomes" id="UP000831701"/>
    </source>
</evidence>
<sequence length="246" mass="27270">ALVESSNGVSGYLGDNITLPSGAKSPGNLSTIQWSIFPNTTWIATYDNGKKNINRIDRYKGRLSLDTTSGNLTIHNLTAKDSMEYSVYLFPNEQGSTTKIYLTVTERLQKPAIQTTSYPRANGDCLMKLKCSSPNPDVVFSWQFKPPSVTVFERSGHDNNSSLLVHLSTKQMRVEITCISTRKMETASEVITLQCPEDKPKPQPQPQPQLQRCRETAAFFGGVILALIVMAIFTFFFSGEKKTASS</sequence>
<protein>
    <submittedName>
        <fullName evidence="1">Uncharacterized protein</fullName>
    </submittedName>
</protein>
<gene>
    <name evidence="1" type="ORF">L3Q82_016763</name>
</gene>